<sequence>MLEALVLDGAGFHVDVEVLEEAAGSIRAAVQDQSGRELSAVPGSAEEYGNEDVASAVSDFCKRWSDAVDELVDGGQEMADALSSSVAAYREADAAAEAALMVDPAVDEADG</sequence>
<proteinExistence type="predicted"/>
<keyword evidence="2" id="KW-1185">Reference proteome</keyword>
<gene>
    <name evidence="1" type="ORF">AB8O55_22355</name>
</gene>
<dbReference type="Proteomes" id="UP001564626">
    <property type="component" value="Unassembled WGS sequence"/>
</dbReference>
<name>A0ABV4CM47_9PSEU</name>
<evidence type="ECO:0000313" key="2">
    <source>
        <dbReference type="Proteomes" id="UP001564626"/>
    </source>
</evidence>
<evidence type="ECO:0008006" key="3">
    <source>
        <dbReference type="Google" id="ProtNLM"/>
    </source>
</evidence>
<accession>A0ABV4CM47</accession>
<reference evidence="1 2" key="1">
    <citation type="submission" date="2024-08" db="EMBL/GenBank/DDBJ databases">
        <title>Genome mining of Saccharopolyspora cebuensis PGLac3 from Nigerian medicinal plant.</title>
        <authorList>
            <person name="Ezeobiora C.E."/>
            <person name="Igbokwe N.H."/>
            <person name="Amin D.H."/>
            <person name="Mendie U.E."/>
        </authorList>
    </citation>
    <scope>NUCLEOTIDE SEQUENCE [LARGE SCALE GENOMIC DNA]</scope>
    <source>
        <strain evidence="1 2">PGLac3</strain>
    </source>
</reference>
<dbReference type="EMBL" id="JBGEHV010000050">
    <property type="protein sequence ID" value="MEY8042165.1"/>
    <property type="molecule type" value="Genomic_DNA"/>
</dbReference>
<protein>
    <recommendedName>
        <fullName evidence="3">Excreted virulence factor EspC, type VII ESX diderm</fullName>
    </recommendedName>
</protein>
<comment type="caution">
    <text evidence="1">The sequence shown here is derived from an EMBL/GenBank/DDBJ whole genome shotgun (WGS) entry which is preliminary data.</text>
</comment>
<organism evidence="1 2">
    <name type="scientific">Saccharopolyspora cebuensis</name>
    <dbReference type="NCBI Taxonomy" id="418759"/>
    <lineage>
        <taxon>Bacteria</taxon>
        <taxon>Bacillati</taxon>
        <taxon>Actinomycetota</taxon>
        <taxon>Actinomycetes</taxon>
        <taxon>Pseudonocardiales</taxon>
        <taxon>Pseudonocardiaceae</taxon>
        <taxon>Saccharopolyspora</taxon>
    </lineage>
</organism>
<evidence type="ECO:0000313" key="1">
    <source>
        <dbReference type="EMBL" id="MEY8042165.1"/>
    </source>
</evidence>
<dbReference type="RefSeq" id="WP_369775286.1">
    <property type="nucleotide sequence ID" value="NZ_JBGEHV010000050.1"/>
</dbReference>